<name>A0A1R2D1Z2_9CILI</name>
<sequence>MHSTQQTNKIVRHVSVSFRDIIKVPANVSKTTESTMETPEKQVFTSNRQSRPRILYLSINTLMKENRNPHKYTSDCENRRQKLKELSSGYQLRRESLSYIKLS</sequence>
<dbReference type="AlphaFoldDB" id="A0A1R2D1Z2"/>
<evidence type="ECO:0000313" key="2">
    <source>
        <dbReference type="Proteomes" id="UP000187209"/>
    </source>
</evidence>
<keyword evidence="2" id="KW-1185">Reference proteome</keyword>
<reference evidence="1 2" key="1">
    <citation type="submission" date="2016-11" db="EMBL/GenBank/DDBJ databases">
        <title>The macronuclear genome of Stentor coeruleus: a giant cell with tiny introns.</title>
        <authorList>
            <person name="Slabodnick M."/>
            <person name="Ruby J.G."/>
            <person name="Reiff S.B."/>
            <person name="Swart E.C."/>
            <person name="Gosai S."/>
            <person name="Prabakaran S."/>
            <person name="Witkowska E."/>
            <person name="Larue G.E."/>
            <person name="Fisher S."/>
            <person name="Freeman R.M."/>
            <person name="Gunawardena J."/>
            <person name="Chu W."/>
            <person name="Stover N.A."/>
            <person name="Gregory B.D."/>
            <person name="Nowacki M."/>
            <person name="Derisi J."/>
            <person name="Roy S.W."/>
            <person name="Marshall W.F."/>
            <person name="Sood P."/>
        </authorList>
    </citation>
    <scope>NUCLEOTIDE SEQUENCE [LARGE SCALE GENOMIC DNA]</scope>
    <source>
        <strain evidence="1">WM001</strain>
    </source>
</reference>
<protein>
    <submittedName>
        <fullName evidence="1">Uncharacterized protein</fullName>
    </submittedName>
</protein>
<proteinExistence type="predicted"/>
<dbReference type="Proteomes" id="UP000187209">
    <property type="component" value="Unassembled WGS sequence"/>
</dbReference>
<dbReference type="EMBL" id="MPUH01000015">
    <property type="protein sequence ID" value="OMJ95263.1"/>
    <property type="molecule type" value="Genomic_DNA"/>
</dbReference>
<accession>A0A1R2D1Z2</accession>
<gene>
    <name evidence="1" type="ORF">SteCoe_1479</name>
</gene>
<organism evidence="1 2">
    <name type="scientific">Stentor coeruleus</name>
    <dbReference type="NCBI Taxonomy" id="5963"/>
    <lineage>
        <taxon>Eukaryota</taxon>
        <taxon>Sar</taxon>
        <taxon>Alveolata</taxon>
        <taxon>Ciliophora</taxon>
        <taxon>Postciliodesmatophora</taxon>
        <taxon>Heterotrichea</taxon>
        <taxon>Heterotrichida</taxon>
        <taxon>Stentoridae</taxon>
        <taxon>Stentor</taxon>
    </lineage>
</organism>
<evidence type="ECO:0000313" key="1">
    <source>
        <dbReference type="EMBL" id="OMJ95263.1"/>
    </source>
</evidence>
<comment type="caution">
    <text evidence="1">The sequence shown here is derived from an EMBL/GenBank/DDBJ whole genome shotgun (WGS) entry which is preliminary data.</text>
</comment>